<dbReference type="InterPro" id="IPR018677">
    <property type="entry name" value="DUF2157"/>
</dbReference>
<proteinExistence type="predicted"/>
<feature type="domain" description="DUF2157" evidence="2">
    <location>
        <begin position="12"/>
        <end position="151"/>
    </location>
</feature>
<organism evidence="3 4">
    <name type="scientific">Pseudonocardia thermophila</name>
    <dbReference type="NCBI Taxonomy" id="1848"/>
    <lineage>
        <taxon>Bacteria</taxon>
        <taxon>Bacillati</taxon>
        <taxon>Actinomycetota</taxon>
        <taxon>Actinomycetes</taxon>
        <taxon>Pseudonocardiales</taxon>
        <taxon>Pseudonocardiaceae</taxon>
        <taxon>Pseudonocardia</taxon>
    </lineage>
</organism>
<gene>
    <name evidence="3" type="ORF">SAMN05443637_12480</name>
</gene>
<dbReference type="OrthoDB" id="3777790at2"/>
<feature type="transmembrane region" description="Helical" evidence="1">
    <location>
        <begin position="280"/>
        <end position="301"/>
    </location>
</feature>
<accession>A0A1M6ZNK8</accession>
<keyword evidence="1" id="KW-0812">Transmembrane</keyword>
<protein>
    <submittedName>
        <fullName evidence="3">Predicted membrane protein</fullName>
    </submittedName>
</protein>
<feature type="transmembrane region" description="Helical" evidence="1">
    <location>
        <begin position="107"/>
        <end position="125"/>
    </location>
</feature>
<name>A0A1M6ZNK8_PSETH</name>
<feature type="transmembrane region" description="Helical" evidence="1">
    <location>
        <begin position="211"/>
        <end position="229"/>
    </location>
</feature>
<feature type="transmembrane region" description="Helical" evidence="1">
    <location>
        <begin position="187"/>
        <end position="204"/>
    </location>
</feature>
<dbReference type="EMBL" id="FRAP01000024">
    <property type="protein sequence ID" value="SHL32062.1"/>
    <property type="molecule type" value="Genomic_DNA"/>
</dbReference>
<sequence>MANPSSLDDALDRWVAAGLIEPAQAEAIRAAEAARPAPPRSSLLAEALGYVGGILVLVAVITLTGRFWDELGTGGRLAVAAGAAVVLLVAGLLAPSPHIGASGRLRAVVWLLSVAALSGAVGLFADEVLDLDGEVVALLAAGGAAVYAAVLWRLHRAIPLHAAFIVAVVVAVAAAAALLPGEAGEPPWLAVWGVGLAWMLLGWGRVVGPRAAAYVCGSVPVIVGATVVADSGWGATLAIASAALLVVGGVLERDLVLLGVGAVATLIVVPRVVADWFPDALAVAFVLLVLGIALVGAGLFVARRRREAGPGQERGTPGRGIGAAAVVAAGAAIGVLALGL</sequence>
<keyword evidence="1" id="KW-1133">Transmembrane helix</keyword>
<keyword evidence="1" id="KW-0472">Membrane</keyword>
<keyword evidence="4" id="KW-1185">Reference proteome</keyword>
<dbReference type="Proteomes" id="UP000184363">
    <property type="component" value="Unassembled WGS sequence"/>
</dbReference>
<dbReference type="RefSeq" id="WP_073459925.1">
    <property type="nucleotide sequence ID" value="NZ_CALGVN010000043.1"/>
</dbReference>
<evidence type="ECO:0000256" key="1">
    <source>
        <dbReference type="SAM" id="Phobius"/>
    </source>
</evidence>
<feature type="transmembrane region" description="Helical" evidence="1">
    <location>
        <begin position="162"/>
        <end position="181"/>
    </location>
</feature>
<feature type="transmembrane region" description="Helical" evidence="1">
    <location>
        <begin position="321"/>
        <end position="339"/>
    </location>
</feature>
<feature type="transmembrane region" description="Helical" evidence="1">
    <location>
        <begin position="74"/>
        <end position="95"/>
    </location>
</feature>
<evidence type="ECO:0000313" key="4">
    <source>
        <dbReference type="Proteomes" id="UP000184363"/>
    </source>
</evidence>
<feature type="transmembrane region" description="Helical" evidence="1">
    <location>
        <begin position="47"/>
        <end position="68"/>
    </location>
</feature>
<dbReference type="AlphaFoldDB" id="A0A1M6ZNK8"/>
<evidence type="ECO:0000313" key="3">
    <source>
        <dbReference type="EMBL" id="SHL32062.1"/>
    </source>
</evidence>
<evidence type="ECO:0000259" key="2">
    <source>
        <dbReference type="Pfam" id="PF09925"/>
    </source>
</evidence>
<feature type="transmembrane region" description="Helical" evidence="1">
    <location>
        <begin position="137"/>
        <end position="155"/>
    </location>
</feature>
<dbReference type="Pfam" id="PF09925">
    <property type="entry name" value="DUF2157"/>
    <property type="match status" value="1"/>
</dbReference>
<reference evidence="3 4" key="1">
    <citation type="submission" date="2016-11" db="EMBL/GenBank/DDBJ databases">
        <authorList>
            <person name="Jaros S."/>
            <person name="Januszkiewicz K."/>
            <person name="Wedrychowicz H."/>
        </authorList>
    </citation>
    <scope>NUCLEOTIDE SEQUENCE [LARGE SCALE GENOMIC DNA]</scope>
    <source>
        <strain evidence="3 4">DSM 43832</strain>
    </source>
</reference>
<feature type="transmembrane region" description="Helical" evidence="1">
    <location>
        <begin position="235"/>
        <end position="251"/>
    </location>
</feature>
<feature type="transmembrane region" description="Helical" evidence="1">
    <location>
        <begin position="256"/>
        <end position="274"/>
    </location>
</feature>